<comment type="caution">
    <text evidence="6">The sequence shown here is derived from an EMBL/GenBank/DDBJ whole genome shotgun (WGS) entry which is preliminary data.</text>
</comment>
<evidence type="ECO:0000256" key="4">
    <source>
        <dbReference type="SAM" id="Phobius"/>
    </source>
</evidence>
<dbReference type="AlphaFoldDB" id="A0A9D1SZU6"/>
<accession>A0A9D1SZU6</accession>
<feature type="compositionally biased region" description="Polar residues" evidence="3">
    <location>
        <begin position="180"/>
        <end position="192"/>
    </location>
</feature>
<dbReference type="InterPro" id="IPR041916">
    <property type="entry name" value="Anti_sigma_zinc_sf"/>
</dbReference>
<feature type="compositionally biased region" description="Gly residues" evidence="3">
    <location>
        <begin position="249"/>
        <end position="264"/>
    </location>
</feature>
<dbReference type="EMBL" id="DVOF01000136">
    <property type="protein sequence ID" value="HIV02860.1"/>
    <property type="molecule type" value="Genomic_DNA"/>
</dbReference>
<evidence type="ECO:0000313" key="6">
    <source>
        <dbReference type="EMBL" id="HIV02860.1"/>
    </source>
</evidence>
<evidence type="ECO:0000259" key="5">
    <source>
        <dbReference type="Pfam" id="PF13490"/>
    </source>
</evidence>
<evidence type="ECO:0000313" key="7">
    <source>
        <dbReference type="Proteomes" id="UP000886743"/>
    </source>
</evidence>
<dbReference type="Proteomes" id="UP000886743">
    <property type="component" value="Unassembled WGS sequence"/>
</dbReference>
<feature type="domain" description="Putative zinc-finger" evidence="5">
    <location>
        <begin position="4"/>
        <end position="38"/>
    </location>
</feature>
<organism evidence="6 7">
    <name type="scientific">Candidatus Aphodoplasma excrementigallinarum</name>
    <dbReference type="NCBI Taxonomy" id="2840673"/>
    <lineage>
        <taxon>Bacteria</taxon>
        <taxon>Bacillati</taxon>
        <taxon>Bacillota</taxon>
        <taxon>Clostridia</taxon>
        <taxon>Eubacteriales</taxon>
        <taxon>Candidatus Aphodoplasma</taxon>
    </lineage>
</organism>
<feature type="region of interest" description="Disordered" evidence="3">
    <location>
        <begin position="119"/>
        <end position="268"/>
    </location>
</feature>
<proteinExistence type="inferred from homology"/>
<evidence type="ECO:0000256" key="3">
    <source>
        <dbReference type="SAM" id="MobiDB-lite"/>
    </source>
</evidence>
<gene>
    <name evidence="6" type="ORF">IAC74_04740</name>
</gene>
<name>A0A9D1SZU6_9FIRM</name>
<dbReference type="Gene3D" id="1.10.10.1320">
    <property type="entry name" value="Anti-sigma factor, zinc-finger domain"/>
    <property type="match status" value="1"/>
</dbReference>
<comment type="similarity">
    <text evidence="1">Belongs to the zinc-associated anti-sigma factor (ZAS) superfamily. Anti-sigma-W factor family.</text>
</comment>
<protein>
    <recommendedName>
        <fullName evidence="2">Anti-sigma-W factor RsiW</fullName>
    </recommendedName>
</protein>
<keyword evidence="4" id="KW-0812">Transmembrane</keyword>
<keyword evidence="4" id="KW-1133">Transmembrane helix</keyword>
<keyword evidence="4" id="KW-0472">Membrane</keyword>
<evidence type="ECO:0000256" key="1">
    <source>
        <dbReference type="ARBA" id="ARBA00024353"/>
    </source>
</evidence>
<evidence type="ECO:0000256" key="2">
    <source>
        <dbReference type="ARBA" id="ARBA00024438"/>
    </source>
</evidence>
<reference evidence="6" key="1">
    <citation type="submission" date="2020-10" db="EMBL/GenBank/DDBJ databases">
        <authorList>
            <person name="Gilroy R."/>
        </authorList>
    </citation>
    <scope>NUCLEOTIDE SEQUENCE</scope>
    <source>
        <strain evidence="6">4920</strain>
    </source>
</reference>
<dbReference type="InterPro" id="IPR027383">
    <property type="entry name" value="Znf_put"/>
</dbReference>
<sequence>MLTCEEVKNLLSAYYDGELGVAAQQQVAEHLASCESCREELKQLKSLSAAFHTLTFPEADKAFCSSLHERLEAEAKKNRPLGWRTMWKDMRTYATIAACLVLTIGIYAAVSNNSVQPPVTGPVSSPAAGTDLPPSDVEIIPAQPEENTSIAAPTDGATDAGQQPSDVPSAPKIAQGDTGADTNIQQEPQQESAVPEVPSAAQTTTSPMPIEPPAETTAPNTEEPRGTVKEVPAATATPDVGIPRPGANNTGGGEPDVAATGGGDPNAFSVEPNASVTTVASFKLKDAALYDQVVALLGSFGSVTESEGRIEARVLDVNFESCLTALRSLDGLQETGSITKEDDSSGHCYIQIDTKN</sequence>
<dbReference type="Pfam" id="PF13490">
    <property type="entry name" value="zf-HC2"/>
    <property type="match status" value="1"/>
</dbReference>
<reference evidence="6" key="2">
    <citation type="journal article" date="2021" name="PeerJ">
        <title>Extensive microbial diversity within the chicken gut microbiome revealed by metagenomics and culture.</title>
        <authorList>
            <person name="Gilroy R."/>
            <person name="Ravi A."/>
            <person name="Getino M."/>
            <person name="Pursley I."/>
            <person name="Horton D.L."/>
            <person name="Alikhan N.F."/>
            <person name="Baker D."/>
            <person name="Gharbi K."/>
            <person name="Hall N."/>
            <person name="Watson M."/>
            <person name="Adriaenssens E.M."/>
            <person name="Foster-Nyarko E."/>
            <person name="Jarju S."/>
            <person name="Secka A."/>
            <person name="Antonio M."/>
            <person name="Oren A."/>
            <person name="Chaudhuri R.R."/>
            <person name="La Ragione R."/>
            <person name="Hildebrand F."/>
            <person name="Pallen M.J."/>
        </authorList>
    </citation>
    <scope>NUCLEOTIDE SEQUENCE</scope>
    <source>
        <strain evidence="6">4920</strain>
    </source>
</reference>
<feature type="transmembrane region" description="Helical" evidence="4">
    <location>
        <begin position="92"/>
        <end position="110"/>
    </location>
</feature>